<protein>
    <submittedName>
        <fullName evidence="1">Uncharacterized protein</fullName>
    </submittedName>
</protein>
<dbReference type="Proteomes" id="UP000554482">
    <property type="component" value="Unassembled WGS sequence"/>
</dbReference>
<organism evidence="1 2">
    <name type="scientific">Thalictrum thalictroides</name>
    <name type="common">Rue-anemone</name>
    <name type="synonym">Anemone thalictroides</name>
    <dbReference type="NCBI Taxonomy" id="46969"/>
    <lineage>
        <taxon>Eukaryota</taxon>
        <taxon>Viridiplantae</taxon>
        <taxon>Streptophyta</taxon>
        <taxon>Embryophyta</taxon>
        <taxon>Tracheophyta</taxon>
        <taxon>Spermatophyta</taxon>
        <taxon>Magnoliopsida</taxon>
        <taxon>Ranunculales</taxon>
        <taxon>Ranunculaceae</taxon>
        <taxon>Thalictroideae</taxon>
        <taxon>Thalictrum</taxon>
    </lineage>
</organism>
<dbReference type="AlphaFoldDB" id="A0A7J6X5X1"/>
<evidence type="ECO:0000313" key="1">
    <source>
        <dbReference type="EMBL" id="KAF5204258.1"/>
    </source>
</evidence>
<comment type="caution">
    <text evidence="1">The sequence shown here is derived from an EMBL/GenBank/DDBJ whole genome shotgun (WGS) entry which is preliminary data.</text>
</comment>
<evidence type="ECO:0000313" key="2">
    <source>
        <dbReference type="Proteomes" id="UP000554482"/>
    </source>
</evidence>
<reference evidence="1 2" key="1">
    <citation type="submission" date="2020-06" db="EMBL/GenBank/DDBJ databases">
        <title>Transcriptomic and genomic resources for Thalictrum thalictroides and T. hernandezii: Facilitating candidate gene discovery in an emerging model plant lineage.</title>
        <authorList>
            <person name="Arias T."/>
            <person name="Riano-Pachon D.M."/>
            <person name="Di Stilio V.S."/>
        </authorList>
    </citation>
    <scope>NUCLEOTIDE SEQUENCE [LARGE SCALE GENOMIC DNA]</scope>
    <source>
        <strain evidence="2">cv. WT478/WT964</strain>
        <tissue evidence="1">Leaves</tissue>
    </source>
</reference>
<sequence>MFYGITAHKNIAQKLNLLKSWDTTCMAVIAADGQDYIMQKFNSIMHHIGNKRPPFDFVDVLGPEKNNSRERMLSVHCSEKSKGLVDVYFIGKSLISE</sequence>
<dbReference type="EMBL" id="JABWDY010005651">
    <property type="protein sequence ID" value="KAF5204258.1"/>
    <property type="molecule type" value="Genomic_DNA"/>
</dbReference>
<name>A0A7J6X5X1_THATH</name>
<accession>A0A7J6X5X1</accession>
<proteinExistence type="predicted"/>
<gene>
    <name evidence="1" type="ORF">FRX31_006152</name>
</gene>
<keyword evidence="2" id="KW-1185">Reference proteome</keyword>